<dbReference type="RefSeq" id="WP_139039476.1">
    <property type="nucleotide sequence ID" value="NZ_VDDA01000024.1"/>
</dbReference>
<dbReference type="Proteomes" id="UP000305267">
    <property type="component" value="Unassembled WGS sequence"/>
</dbReference>
<evidence type="ECO:0000313" key="2">
    <source>
        <dbReference type="Proteomes" id="UP000305267"/>
    </source>
</evidence>
<comment type="caution">
    <text evidence="1">The sequence shown here is derived from an EMBL/GenBank/DDBJ whole genome shotgun (WGS) entry which is preliminary data.</text>
</comment>
<accession>A0A5C4LB46</accession>
<dbReference type="Gene3D" id="2.60.120.10">
    <property type="entry name" value="Jelly Rolls"/>
    <property type="match status" value="1"/>
</dbReference>
<protein>
    <recommendedName>
        <fullName evidence="3">Cupin domain-containing protein</fullName>
    </recommendedName>
</protein>
<name>A0A5C4LB46_9HYPH</name>
<keyword evidence="2" id="KW-1185">Reference proteome</keyword>
<reference evidence="1 2" key="1">
    <citation type="submission" date="2019-06" db="EMBL/GenBank/DDBJ databases">
        <title>Genome of Methylobacterium sp. 17Sr1-39.</title>
        <authorList>
            <person name="Seo T."/>
        </authorList>
    </citation>
    <scope>NUCLEOTIDE SEQUENCE [LARGE SCALE GENOMIC DNA]</scope>
    <source>
        <strain evidence="1 2">17Sr1-39</strain>
    </source>
</reference>
<evidence type="ECO:0008006" key="3">
    <source>
        <dbReference type="Google" id="ProtNLM"/>
    </source>
</evidence>
<gene>
    <name evidence="1" type="ORF">FF100_29655</name>
</gene>
<dbReference type="OrthoDB" id="8242078at2"/>
<evidence type="ECO:0000313" key="1">
    <source>
        <dbReference type="EMBL" id="TNC08368.1"/>
    </source>
</evidence>
<dbReference type="AlphaFoldDB" id="A0A5C4LB46"/>
<organism evidence="1 2">
    <name type="scientific">Methylobacterium terricola</name>
    <dbReference type="NCBI Taxonomy" id="2583531"/>
    <lineage>
        <taxon>Bacteria</taxon>
        <taxon>Pseudomonadati</taxon>
        <taxon>Pseudomonadota</taxon>
        <taxon>Alphaproteobacteria</taxon>
        <taxon>Hyphomicrobiales</taxon>
        <taxon>Methylobacteriaceae</taxon>
        <taxon>Methylobacterium</taxon>
    </lineage>
</organism>
<dbReference type="InterPro" id="IPR011051">
    <property type="entry name" value="RmlC_Cupin_sf"/>
</dbReference>
<sequence length="132" mass="13802">MTSDPAGAIRVIDSAIGCQEIPIVESGGNAKVVLWPESGAIYRTFHLISLTPCGKTVSLSHPSDSVYYVISGSGVVTDMAAGVTSALIEGAMVHIDRGDTYRFEADEATGMKILGGPCPADPELYATLRASR</sequence>
<dbReference type="InterPro" id="IPR014710">
    <property type="entry name" value="RmlC-like_jellyroll"/>
</dbReference>
<dbReference type="EMBL" id="VDDA01000024">
    <property type="protein sequence ID" value="TNC08368.1"/>
    <property type="molecule type" value="Genomic_DNA"/>
</dbReference>
<proteinExistence type="predicted"/>
<dbReference type="SUPFAM" id="SSF51182">
    <property type="entry name" value="RmlC-like cupins"/>
    <property type="match status" value="1"/>
</dbReference>